<feature type="transmembrane region" description="Helical" evidence="7">
    <location>
        <begin position="137"/>
        <end position="162"/>
    </location>
</feature>
<evidence type="ECO:0000256" key="2">
    <source>
        <dbReference type="ARBA" id="ARBA00022448"/>
    </source>
</evidence>
<feature type="transmembrane region" description="Helical" evidence="7">
    <location>
        <begin position="503"/>
        <end position="524"/>
    </location>
</feature>
<comment type="subcellular location">
    <subcellularLocation>
        <location evidence="1">Membrane</location>
        <topology evidence="1">Multi-pass membrane protein</topology>
    </subcellularLocation>
</comment>
<feature type="transmembrane region" description="Helical" evidence="7">
    <location>
        <begin position="569"/>
        <end position="589"/>
    </location>
</feature>
<feature type="transmembrane region" description="Helical" evidence="7">
    <location>
        <begin position="32"/>
        <end position="53"/>
    </location>
</feature>
<feature type="transmembrane region" description="Helical" evidence="7">
    <location>
        <begin position="446"/>
        <end position="465"/>
    </location>
</feature>
<evidence type="ECO:0000256" key="6">
    <source>
        <dbReference type="ARBA" id="ARBA00023136"/>
    </source>
</evidence>
<evidence type="ECO:0000256" key="4">
    <source>
        <dbReference type="ARBA" id="ARBA00022737"/>
    </source>
</evidence>
<dbReference type="GO" id="GO:0006813">
    <property type="term" value="P:potassium ion transport"/>
    <property type="evidence" value="ECO:0007669"/>
    <property type="project" value="InterPro"/>
</dbReference>
<dbReference type="SUPFAM" id="SSF116726">
    <property type="entry name" value="TrkA C-terminal domain-like"/>
    <property type="match status" value="2"/>
</dbReference>
<dbReference type="InterPro" id="IPR006037">
    <property type="entry name" value="RCK_C"/>
</dbReference>
<reference evidence="9" key="1">
    <citation type="journal article" date="2014" name="Int. J. Syst. Evol. Microbiol.">
        <title>Complete genome sequence of Corynebacterium casei LMG S-19264T (=DSM 44701T), isolated from a smear-ripened cheese.</title>
        <authorList>
            <consortium name="US DOE Joint Genome Institute (JGI-PGF)"/>
            <person name="Walter F."/>
            <person name="Albersmeier A."/>
            <person name="Kalinowski J."/>
            <person name="Ruckert C."/>
        </authorList>
    </citation>
    <scope>NUCLEOTIDE SEQUENCE</scope>
    <source>
        <strain evidence="9">KCTC 12988</strain>
    </source>
</reference>
<keyword evidence="5 7" id="KW-1133">Transmembrane helix</keyword>
<evidence type="ECO:0000259" key="8">
    <source>
        <dbReference type="PROSITE" id="PS51202"/>
    </source>
</evidence>
<feature type="domain" description="RCK C-terminal" evidence="8">
    <location>
        <begin position="209"/>
        <end position="294"/>
    </location>
</feature>
<dbReference type="GO" id="GO:0005886">
    <property type="term" value="C:plasma membrane"/>
    <property type="evidence" value="ECO:0007669"/>
    <property type="project" value="TreeGrafter"/>
</dbReference>
<dbReference type="InterPro" id="IPR051679">
    <property type="entry name" value="DASS-Related_Transporters"/>
</dbReference>
<feature type="domain" description="RCK C-terminal" evidence="8">
    <location>
        <begin position="297"/>
        <end position="383"/>
    </location>
</feature>
<gene>
    <name evidence="9" type="ORF">GCM10007100_20920</name>
</gene>
<dbReference type="EMBL" id="BMXI01000008">
    <property type="protein sequence ID" value="GHC54341.1"/>
    <property type="molecule type" value="Genomic_DNA"/>
</dbReference>
<name>A0A918TLA0_9BACT</name>
<dbReference type="AlphaFoldDB" id="A0A918TLA0"/>
<evidence type="ECO:0000256" key="3">
    <source>
        <dbReference type="ARBA" id="ARBA00022692"/>
    </source>
</evidence>
<keyword evidence="6 7" id="KW-0472">Membrane</keyword>
<dbReference type="PANTHER" id="PTHR43652">
    <property type="entry name" value="BASIC AMINO ACID ANTIPORTER YFCC-RELATED"/>
    <property type="match status" value="1"/>
</dbReference>
<dbReference type="Proteomes" id="UP000644507">
    <property type="component" value="Unassembled WGS sequence"/>
</dbReference>
<dbReference type="RefSeq" id="WP_189569897.1">
    <property type="nucleotide sequence ID" value="NZ_BMXI01000008.1"/>
</dbReference>
<comment type="caution">
    <text evidence="9">The sequence shown here is derived from an EMBL/GenBank/DDBJ whole genome shotgun (WGS) entry which is preliminary data.</text>
</comment>
<dbReference type="Gene3D" id="3.30.70.1450">
    <property type="entry name" value="Regulator of K+ conductance, C-terminal domain"/>
    <property type="match status" value="2"/>
</dbReference>
<keyword evidence="3 7" id="KW-0812">Transmembrane</keyword>
<sequence>MESLQLIAVFIILGLTFLFFVKEWLSPDLVSLAAFALCIICQMLSAKDVAAVFQNSAPLTIGAMFILSASLTRTGIINWLAQVFQRLAGKSELRALVILALIVLPLSACINNTPLVVVFLPIVIGFARSSEVKASRLLMPLSFFAILGGTITLFGTSTNILVSGVAAESGMKPFSIFEIAPLGLIYAIIGTLYLFTVGRRLLPDRPTLATLLPAGDARDFLSTAKVTAKSPLIGKALAETDLWKNKAFRLFYLVRAGQRVDTAALGEEVLMAGDTIVLKASSRGVSQIAESGGLSFEKGSDPAKGGRVKIAEAMIGPRSNFAGKKLADLHLLQQHAVVVVALHRKGVNLGEEELGQMTLNFGDALLIEAPAANLERFQALQEDLIFLNSEVERPFRQHKAPLAVAIVAAVVILAAFGVPILSVAIVGAVAAMVLGCVDPREAYDSVEWPILFIIFGMLGLGQAMENTGAARLVAESTAAWLSPFGPIAVLAVIYLLATTLTETITNNAVAILMTPLAISIAAGMGVDPRPFVVAIMFGASASFATPIGYQTNTYVFTAGGYRFMDFVKVGLPLNVVLWITAVIFIPVFWPF</sequence>
<evidence type="ECO:0000256" key="5">
    <source>
        <dbReference type="ARBA" id="ARBA00022989"/>
    </source>
</evidence>
<dbReference type="InterPro" id="IPR004680">
    <property type="entry name" value="Cit_transptr-like_dom"/>
</dbReference>
<feature type="transmembrane region" description="Helical" evidence="7">
    <location>
        <begin position="6"/>
        <end position="25"/>
    </location>
</feature>
<dbReference type="GO" id="GO:0008324">
    <property type="term" value="F:monoatomic cation transmembrane transporter activity"/>
    <property type="evidence" value="ECO:0007669"/>
    <property type="project" value="InterPro"/>
</dbReference>
<reference evidence="9" key="2">
    <citation type="submission" date="2020-09" db="EMBL/GenBank/DDBJ databases">
        <authorList>
            <person name="Sun Q."/>
            <person name="Kim S."/>
        </authorList>
    </citation>
    <scope>NUCLEOTIDE SEQUENCE</scope>
    <source>
        <strain evidence="9">KCTC 12988</strain>
    </source>
</reference>
<dbReference type="Pfam" id="PF03600">
    <property type="entry name" value="CitMHS"/>
    <property type="match status" value="1"/>
</dbReference>
<accession>A0A918TLA0</accession>
<feature type="transmembrane region" description="Helical" evidence="7">
    <location>
        <begin position="477"/>
        <end position="497"/>
    </location>
</feature>
<keyword evidence="2" id="KW-0813">Transport</keyword>
<evidence type="ECO:0000256" key="1">
    <source>
        <dbReference type="ARBA" id="ARBA00004141"/>
    </source>
</evidence>
<dbReference type="InterPro" id="IPR036721">
    <property type="entry name" value="RCK_C_sf"/>
</dbReference>
<keyword evidence="10" id="KW-1185">Reference proteome</keyword>
<proteinExistence type="predicted"/>
<evidence type="ECO:0000256" key="7">
    <source>
        <dbReference type="SAM" id="Phobius"/>
    </source>
</evidence>
<dbReference type="PANTHER" id="PTHR43652:SF2">
    <property type="entry name" value="BASIC AMINO ACID ANTIPORTER YFCC-RELATED"/>
    <property type="match status" value="1"/>
</dbReference>
<organism evidence="9 10">
    <name type="scientific">Roseibacillus persicicus</name>
    <dbReference type="NCBI Taxonomy" id="454148"/>
    <lineage>
        <taxon>Bacteria</taxon>
        <taxon>Pseudomonadati</taxon>
        <taxon>Verrucomicrobiota</taxon>
        <taxon>Verrucomicrobiia</taxon>
        <taxon>Verrucomicrobiales</taxon>
        <taxon>Verrucomicrobiaceae</taxon>
        <taxon>Roseibacillus</taxon>
    </lineage>
</organism>
<keyword evidence="4" id="KW-0677">Repeat</keyword>
<feature type="transmembrane region" description="Helical" evidence="7">
    <location>
        <begin position="174"/>
        <end position="195"/>
    </location>
</feature>
<protein>
    <submittedName>
        <fullName evidence="9">Sodium:sulfate symporter</fullName>
    </submittedName>
</protein>
<evidence type="ECO:0000313" key="10">
    <source>
        <dbReference type="Proteomes" id="UP000644507"/>
    </source>
</evidence>
<evidence type="ECO:0000313" key="9">
    <source>
        <dbReference type="EMBL" id="GHC54341.1"/>
    </source>
</evidence>
<feature type="transmembrane region" description="Helical" evidence="7">
    <location>
        <begin position="59"/>
        <end position="81"/>
    </location>
</feature>
<dbReference type="PROSITE" id="PS51202">
    <property type="entry name" value="RCK_C"/>
    <property type="match status" value="2"/>
</dbReference>
<feature type="transmembrane region" description="Helical" evidence="7">
    <location>
        <begin position="531"/>
        <end position="549"/>
    </location>
</feature>
<dbReference type="Pfam" id="PF02080">
    <property type="entry name" value="TrkA_C"/>
    <property type="match status" value="2"/>
</dbReference>
<feature type="transmembrane region" description="Helical" evidence="7">
    <location>
        <begin position="114"/>
        <end position="130"/>
    </location>
</feature>
<feature type="transmembrane region" description="Helical" evidence="7">
    <location>
        <begin position="402"/>
        <end position="434"/>
    </location>
</feature>